<dbReference type="EMBL" id="RQTK01001210">
    <property type="protein sequence ID" value="RUS71444.1"/>
    <property type="molecule type" value="Genomic_DNA"/>
</dbReference>
<reference evidence="6 7" key="1">
    <citation type="submission" date="2019-01" db="EMBL/GenBank/DDBJ databases">
        <title>A draft genome assembly of the solar-powered sea slug Elysia chlorotica.</title>
        <authorList>
            <person name="Cai H."/>
            <person name="Li Q."/>
            <person name="Fang X."/>
            <person name="Li J."/>
            <person name="Curtis N.E."/>
            <person name="Altenburger A."/>
            <person name="Shibata T."/>
            <person name="Feng M."/>
            <person name="Maeda T."/>
            <person name="Schwartz J.A."/>
            <person name="Shigenobu S."/>
            <person name="Lundholm N."/>
            <person name="Nishiyama T."/>
            <person name="Yang H."/>
            <person name="Hasebe M."/>
            <person name="Li S."/>
            <person name="Pierce S.K."/>
            <person name="Wang J."/>
        </authorList>
    </citation>
    <scope>NUCLEOTIDE SEQUENCE [LARGE SCALE GENOMIC DNA]</scope>
    <source>
        <strain evidence="6">EC2010</strain>
        <tissue evidence="6">Whole organism of an adult</tissue>
    </source>
</reference>
<dbReference type="InterPro" id="IPR001762">
    <property type="entry name" value="Disintegrin_dom"/>
</dbReference>
<keyword evidence="3" id="KW-0472">Membrane</keyword>
<keyword evidence="1" id="KW-1015">Disulfide bond</keyword>
<dbReference type="GO" id="GO:0005886">
    <property type="term" value="C:plasma membrane"/>
    <property type="evidence" value="ECO:0007669"/>
    <property type="project" value="TreeGrafter"/>
</dbReference>
<protein>
    <recommendedName>
        <fullName evidence="5">Disintegrin domain-containing protein</fullName>
    </recommendedName>
</protein>
<dbReference type="SUPFAM" id="SSF57552">
    <property type="entry name" value="Blood coagulation inhibitor (disintegrin)"/>
    <property type="match status" value="1"/>
</dbReference>
<evidence type="ECO:0000259" key="5">
    <source>
        <dbReference type="PROSITE" id="PS50214"/>
    </source>
</evidence>
<feature type="signal peptide" evidence="4">
    <location>
        <begin position="1"/>
        <end position="21"/>
    </location>
</feature>
<comment type="caution">
    <text evidence="2">Lacks conserved residue(s) required for the propagation of feature annotation.</text>
</comment>
<evidence type="ECO:0000313" key="7">
    <source>
        <dbReference type="Proteomes" id="UP000271974"/>
    </source>
</evidence>
<feature type="domain" description="Disintegrin" evidence="5">
    <location>
        <begin position="364"/>
        <end position="452"/>
    </location>
</feature>
<gene>
    <name evidence="6" type="ORF">EGW08_020794</name>
</gene>
<evidence type="ECO:0000313" key="6">
    <source>
        <dbReference type="EMBL" id="RUS71444.1"/>
    </source>
</evidence>
<evidence type="ECO:0000256" key="3">
    <source>
        <dbReference type="SAM" id="Phobius"/>
    </source>
</evidence>
<organism evidence="6 7">
    <name type="scientific">Elysia chlorotica</name>
    <name type="common">Eastern emerald elysia</name>
    <name type="synonym">Sea slug</name>
    <dbReference type="NCBI Taxonomy" id="188477"/>
    <lineage>
        <taxon>Eukaryota</taxon>
        <taxon>Metazoa</taxon>
        <taxon>Spiralia</taxon>
        <taxon>Lophotrochozoa</taxon>
        <taxon>Mollusca</taxon>
        <taxon>Gastropoda</taxon>
        <taxon>Heterobranchia</taxon>
        <taxon>Euthyneura</taxon>
        <taxon>Panpulmonata</taxon>
        <taxon>Sacoglossa</taxon>
        <taxon>Placobranchoidea</taxon>
        <taxon>Plakobranchidae</taxon>
        <taxon>Elysia</taxon>
    </lineage>
</organism>
<keyword evidence="3" id="KW-1133">Transmembrane helix</keyword>
<evidence type="ECO:0000256" key="4">
    <source>
        <dbReference type="SAM" id="SignalP"/>
    </source>
</evidence>
<dbReference type="PANTHER" id="PTHR45702">
    <property type="entry name" value="ADAM10/ADAM17 METALLOPEPTIDASE FAMILY MEMBER"/>
    <property type="match status" value="1"/>
</dbReference>
<dbReference type="PROSITE" id="PS50214">
    <property type="entry name" value="DISINTEGRIN_2"/>
    <property type="match status" value="1"/>
</dbReference>
<feature type="transmembrane region" description="Helical" evidence="3">
    <location>
        <begin position="567"/>
        <end position="589"/>
    </location>
</feature>
<dbReference type="Pfam" id="PF00200">
    <property type="entry name" value="Disintegrin"/>
    <property type="match status" value="1"/>
</dbReference>
<sequence length="677" mass="76419">MLCGCLVILASVACWRCLSSARENIHFSYYETLSTISVTTRAKRSNAYSSTLEKELHFKAFRRSFHLSLRSGLPVLARGFRARMVHGDGSSTWFTMDQSKLFTGHVVHSPWSVVGAYLEGNLWNIHILEVGEAYAVEPAWRLLERPDNPGNDTMVAYRLSDLKGFQSNNSFCSPSLRLNRSTSENLRERRRHWHSGESRLVHERRTRDAKLKDTCLLNVVIDTHMFNGRCGRDHNTCSSLVAMLVQITDERYRGFKFESAVGVYHTNIGIQMGRLALITDFEPSGASFTRHFNEDFDFLGPQKLEAFSREIAKSRDKYCLNHLFSEFRDPDGVLGRGYINVLCDYQEIGRNIPARCFKPRSEIFGFCGNGIIDKGEQCDPGVVSKEDKCCTSKCLFREFANCSETNEECCSDCQIAPKGTVCRVPGYIHSCIQQSRCTGTHASCPQGPIFPDGKECGPQHMCSNGKCIGPCEIASQISRDRLFRSCSCTNNASQMCSYCCFDATDPTYPGECQVFVQSSKPDGSRCYFGICKGGYCERPITYSSLRIGQYLEFVHRSTLRELLRRNIVIVVVFLGLVLWLPPSLFLIHVDNVQREEMRLLTSEDTFDAQLKELRMRHSVKCKSLTPSPSSSSASEADCIVLDRKLSSSVDDTFILKLKVSQKSSDHERVVRFSESTT</sequence>
<dbReference type="FunFam" id="4.10.70.10:FF:000003">
    <property type="entry name" value="Disintegrin and metalloproteinase domain-containing protein 17"/>
    <property type="match status" value="1"/>
</dbReference>
<evidence type="ECO:0000256" key="1">
    <source>
        <dbReference type="ARBA" id="ARBA00023157"/>
    </source>
</evidence>
<dbReference type="OrthoDB" id="2131567at2759"/>
<dbReference type="STRING" id="188477.A0A3S1AZX2"/>
<dbReference type="InterPro" id="IPR051489">
    <property type="entry name" value="ADAM_Metalloproteinase"/>
</dbReference>
<dbReference type="GO" id="GO:0004222">
    <property type="term" value="F:metalloendopeptidase activity"/>
    <property type="evidence" value="ECO:0007669"/>
    <property type="project" value="TreeGrafter"/>
</dbReference>
<proteinExistence type="predicted"/>
<keyword evidence="4" id="KW-0732">Signal</keyword>
<dbReference type="PANTHER" id="PTHR45702:SF2">
    <property type="entry name" value="KUZBANIAN, ISOFORM A"/>
    <property type="match status" value="1"/>
</dbReference>
<comment type="caution">
    <text evidence="6">The sequence shown here is derived from an EMBL/GenBank/DDBJ whole genome shotgun (WGS) entry which is preliminary data.</text>
</comment>
<dbReference type="GO" id="GO:0006509">
    <property type="term" value="P:membrane protein ectodomain proteolysis"/>
    <property type="evidence" value="ECO:0007669"/>
    <property type="project" value="TreeGrafter"/>
</dbReference>
<keyword evidence="7" id="KW-1185">Reference proteome</keyword>
<dbReference type="Gene3D" id="4.10.70.10">
    <property type="entry name" value="Disintegrin domain"/>
    <property type="match status" value="1"/>
</dbReference>
<dbReference type="InterPro" id="IPR024079">
    <property type="entry name" value="MetalloPept_cat_dom_sf"/>
</dbReference>
<name>A0A3S1AZX2_ELYCH</name>
<keyword evidence="3" id="KW-0812">Transmembrane</keyword>
<dbReference type="InterPro" id="IPR036436">
    <property type="entry name" value="Disintegrin_dom_sf"/>
</dbReference>
<dbReference type="Gene3D" id="3.40.390.10">
    <property type="entry name" value="Collagenase (Catalytic Domain)"/>
    <property type="match status" value="1"/>
</dbReference>
<dbReference type="SUPFAM" id="SSF55486">
    <property type="entry name" value="Metalloproteases ('zincins'), catalytic domain"/>
    <property type="match status" value="1"/>
</dbReference>
<dbReference type="Proteomes" id="UP000271974">
    <property type="component" value="Unassembled WGS sequence"/>
</dbReference>
<dbReference type="SMART" id="SM00050">
    <property type="entry name" value="DISIN"/>
    <property type="match status" value="1"/>
</dbReference>
<feature type="chain" id="PRO_5018625405" description="Disintegrin domain-containing protein" evidence="4">
    <location>
        <begin position="22"/>
        <end position="677"/>
    </location>
</feature>
<dbReference type="AlphaFoldDB" id="A0A3S1AZX2"/>
<accession>A0A3S1AZX2</accession>
<evidence type="ECO:0000256" key="2">
    <source>
        <dbReference type="PROSITE-ProRule" id="PRU00068"/>
    </source>
</evidence>